<dbReference type="OrthoDB" id="9774737at2"/>
<keyword evidence="6" id="KW-0963">Cytoplasm</keyword>
<protein>
    <recommendedName>
        <fullName evidence="6">NAD kinase</fullName>
        <ecNumber evidence="6">2.7.1.23</ecNumber>
    </recommendedName>
    <alternativeName>
        <fullName evidence="6">ATP-dependent NAD kinase</fullName>
    </alternativeName>
</protein>
<accession>A0A143PNB8</accession>
<evidence type="ECO:0000256" key="2">
    <source>
        <dbReference type="ARBA" id="ARBA00022777"/>
    </source>
</evidence>
<dbReference type="GO" id="GO:0051287">
    <property type="term" value="F:NAD binding"/>
    <property type="evidence" value="ECO:0007669"/>
    <property type="project" value="UniProtKB-ARBA"/>
</dbReference>
<keyword evidence="8" id="KW-1185">Reference proteome</keyword>
<proteinExistence type="inferred from homology"/>
<feature type="active site" description="Proton acceptor" evidence="6">
    <location>
        <position position="74"/>
    </location>
</feature>
<feature type="binding site" evidence="6">
    <location>
        <position position="161"/>
    </location>
    <ligand>
        <name>NAD(+)</name>
        <dbReference type="ChEBI" id="CHEBI:57540"/>
    </ligand>
</feature>
<dbReference type="RefSeq" id="WP_110171376.1">
    <property type="nucleotide sequence ID" value="NZ_CP015136.1"/>
</dbReference>
<keyword evidence="4 6" id="KW-0520">NAD</keyword>
<evidence type="ECO:0000313" key="7">
    <source>
        <dbReference type="EMBL" id="AMY09640.1"/>
    </source>
</evidence>
<feature type="binding site" evidence="6">
    <location>
        <position position="215"/>
    </location>
    <ligand>
        <name>NAD(+)</name>
        <dbReference type="ChEBI" id="CHEBI:57540"/>
    </ligand>
</feature>
<dbReference type="STRING" id="1855912.LuPra_02862"/>
<feature type="binding site" evidence="6">
    <location>
        <begin position="150"/>
        <end position="151"/>
    </location>
    <ligand>
        <name>NAD(+)</name>
        <dbReference type="ChEBI" id="CHEBI:57540"/>
    </ligand>
</feature>
<comment type="subcellular location">
    <subcellularLocation>
        <location evidence="6">Cytoplasm</location>
    </subcellularLocation>
</comment>
<dbReference type="GO" id="GO:0005524">
    <property type="term" value="F:ATP binding"/>
    <property type="evidence" value="ECO:0007669"/>
    <property type="project" value="UniProtKB-KW"/>
</dbReference>
<feature type="binding site" evidence="6">
    <location>
        <position position="180"/>
    </location>
    <ligand>
        <name>NAD(+)</name>
        <dbReference type="ChEBI" id="CHEBI:57540"/>
    </ligand>
</feature>
<dbReference type="EMBL" id="CP015136">
    <property type="protein sequence ID" value="AMY09640.1"/>
    <property type="molecule type" value="Genomic_DNA"/>
</dbReference>
<evidence type="ECO:0000256" key="1">
    <source>
        <dbReference type="ARBA" id="ARBA00022679"/>
    </source>
</evidence>
<dbReference type="SUPFAM" id="SSF111331">
    <property type="entry name" value="NAD kinase/diacylglycerol kinase-like"/>
    <property type="match status" value="1"/>
</dbReference>
<dbReference type="Pfam" id="PF01513">
    <property type="entry name" value="NAD_kinase"/>
    <property type="match status" value="1"/>
</dbReference>
<keyword evidence="1 6" id="KW-0808">Transferase</keyword>
<keyword evidence="2 6" id="KW-0418">Kinase</keyword>
<comment type="catalytic activity">
    <reaction evidence="5 6">
        <text>NAD(+) + ATP = ADP + NADP(+) + H(+)</text>
        <dbReference type="Rhea" id="RHEA:18629"/>
        <dbReference type="ChEBI" id="CHEBI:15378"/>
        <dbReference type="ChEBI" id="CHEBI:30616"/>
        <dbReference type="ChEBI" id="CHEBI:57540"/>
        <dbReference type="ChEBI" id="CHEBI:58349"/>
        <dbReference type="ChEBI" id="CHEBI:456216"/>
        <dbReference type="EC" id="2.7.1.23"/>
    </reaction>
</comment>
<feature type="binding site" evidence="6">
    <location>
        <begin position="74"/>
        <end position="75"/>
    </location>
    <ligand>
        <name>NAD(+)</name>
        <dbReference type="ChEBI" id="CHEBI:57540"/>
    </ligand>
</feature>
<dbReference type="GO" id="GO:0019674">
    <property type="term" value="P:NAD+ metabolic process"/>
    <property type="evidence" value="ECO:0007669"/>
    <property type="project" value="InterPro"/>
</dbReference>
<comment type="caution">
    <text evidence="6">Lacks conserved residue(s) required for the propagation of feature annotation.</text>
</comment>
<dbReference type="PANTHER" id="PTHR20275">
    <property type="entry name" value="NAD KINASE"/>
    <property type="match status" value="1"/>
</dbReference>
<sequence length="298" mass="31485">MTSPIHRVGLVAKPGLTEAADLLGEIGAWLVSRGIEPCYETDTASLSSTPLPGGICEPEQIGRHEQLIIVLGGDGTLLGTAGRLATSGFDVPVVAVNFGSLGFLTEVRVTEVYEALSQVLAGTAHEERRMMLESHVCRADGTQLSHISLNDVVITKGALSRMIDLVASADGQLIARFKADGLIVASPTGSTAYNLSAGGPIVHPGVDALVLTPIAPHTLTNRPVVLPASTSLDIVVAGEIARSSREETYVTFDGQVGDILGPGETVSIHRAPYALRLLKPSSHGYFQVLRQKLRWAER</sequence>
<dbReference type="GO" id="GO:0005737">
    <property type="term" value="C:cytoplasm"/>
    <property type="evidence" value="ECO:0007669"/>
    <property type="project" value="UniProtKB-SubCell"/>
</dbReference>
<dbReference type="InterPro" id="IPR017438">
    <property type="entry name" value="ATP-NAD_kinase_N"/>
</dbReference>
<evidence type="ECO:0000256" key="4">
    <source>
        <dbReference type="ARBA" id="ARBA00023027"/>
    </source>
</evidence>
<dbReference type="GO" id="GO:0003951">
    <property type="term" value="F:NAD+ kinase activity"/>
    <property type="evidence" value="ECO:0007669"/>
    <property type="project" value="UniProtKB-UniRule"/>
</dbReference>
<dbReference type="GO" id="GO:0046872">
    <property type="term" value="F:metal ion binding"/>
    <property type="evidence" value="ECO:0007669"/>
    <property type="project" value="UniProtKB-UniRule"/>
</dbReference>
<comment type="similarity">
    <text evidence="6">Belongs to the NAD kinase family.</text>
</comment>
<evidence type="ECO:0000256" key="6">
    <source>
        <dbReference type="HAMAP-Rule" id="MF_00361"/>
    </source>
</evidence>
<comment type="function">
    <text evidence="6">Involved in the regulation of the intracellular balance of NAD and NADP, and is a key enzyme in the biosynthesis of NADP. Catalyzes specifically the phosphorylation on 2'-hydroxyl of the adenosine moiety of NAD to yield NADP.</text>
</comment>
<keyword evidence="3 6" id="KW-0521">NADP</keyword>
<dbReference type="Pfam" id="PF20143">
    <property type="entry name" value="NAD_kinase_C"/>
    <property type="match status" value="1"/>
</dbReference>
<evidence type="ECO:0000256" key="3">
    <source>
        <dbReference type="ARBA" id="ARBA00022857"/>
    </source>
</evidence>
<reference evidence="8" key="2">
    <citation type="submission" date="2016-04" db="EMBL/GenBank/DDBJ databases">
        <title>First Complete Genome Sequence of a Subdivision 6 Acidobacterium.</title>
        <authorList>
            <person name="Huang S."/>
            <person name="Vieira S."/>
            <person name="Bunk B."/>
            <person name="Riedel T."/>
            <person name="Sproeer C."/>
            <person name="Overmann J."/>
        </authorList>
    </citation>
    <scope>NUCLEOTIDE SEQUENCE [LARGE SCALE GENOMIC DNA]</scope>
    <source>
        <strain evidence="8">DSM 100886 HEG_-6_39</strain>
    </source>
</reference>
<dbReference type="AlphaFoldDB" id="A0A143PNB8"/>
<keyword evidence="6" id="KW-0067">ATP-binding</keyword>
<dbReference type="InterPro" id="IPR017437">
    <property type="entry name" value="ATP-NAD_kinase_PpnK-typ_C"/>
</dbReference>
<feature type="binding site" evidence="6">
    <location>
        <position position="178"/>
    </location>
    <ligand>
        <name>NAD(+)</name>
        <dbReference type="ChEBI" id="CHEBI:57540"/>
    </ligand>
</feature>
<name>A0A143PNB8_LUTPR</name>
<comment type="cofactor">
    <cofactor evidence="6">
        <name>a divalent metal cation</name>
        <dbReference type="ChEBI" id="CHEBI:60240"/>
    </cofactor>
</comment>
<dbReference type="Proteomes" id="UP000076079">
    <property type="component" value="Chromosome"/>
</dbReference>
<feature type="binding site" evidence="6">
    <location>
        <begin position="191"/>
        <end position="196"/>
    </location>
    <ligand>
        <name>NAD(+)</name>
        <dbReference type="ChEBI" id="CHEBI:57540"/>
    </ligand>
</feature>
<dbReference type="GO" id="GO:0006741">
    <property type="term" value="P:NADP+ biosynthetic process"/>
    <property type="evidence" value="ECO:0007669"/>
    <property type="project" value="UniProtKB-UniRule"/>
</dbReference>
<dbReference type="KEGG" id="abac:LuPra_02862"/>
<dbReference type="HAMAP" id="MF_00361">
    <property type="entry name" value="NAD_kinase"/>
    <property type="match status" value="1"/>
</dbReference>
<dbReference type="EC" id="2.7.1.23" evidence="6"/>
<feature type="binding site" evidence="6">
    <location>
        <position position="255"/>
    </location>
    <ligand>
        <name>NAD(+)</name>
        <dbReference type="ChEBI" id="CHEBI:57540"/>
    </ligand>
</feature>
<reference evidence="7 8" key="1">
    <citation type="journal article" date="2016" name="Genome Announc.">
        <title>First Complete Genome Sequence of a Subdivision 6 Acidobacterium Strain.</title>
        <authorList>
            <person name="Huang S."/>
            <person name="Vieira S."/>
            <person name="Bunk B."/>
            <person name="Riedel T."/>
            <person name="Sproer C."/>
            <person name="Overmann J."/>
        </authorList>
    </citation>
    <scope>NUCLEOTIDE SEQUENCE [LARGE SCALE GENOMIC DNA]</scope>
    <source>
        <strain evidence="8">DSM 100886 HEG_-6_39</strain>
    </source>
</reference>
<organism evidence="7 8">
    <name type="scientific">Luteitalea pratensis</name>
    <dbReference type="NCBI Taxonomy" id="1855912"/>
    <lineage>
        <taxon>Bacteria</taxon>
        <taxon>Pseudomonadati</taxon>
        <taxon>Acidobacteriota</taxon>
        <taxon>Vicinamibacteria</taxon>
        <taxon>Vicinamibacterales</taxon>
        <taxon>Vicinamibacteraceae</taxon>
        <taxon>Luteitalea</taxon>
    </lineage>
</organism>
<gene>
    <name evidence="7" type="primary">ppnK</name>
    <name evidence="6" type="synonym">nadK</name>
    <name evidence="7" type="ORF">LuPra_02862</name>
</gene>
<dbReference type="Gene3D" id="2.60.200.30">
    <property type="entry name" value="Probable inorganic polyphosphate/atp-NAD kinase, domain 2"/>
    <property type="match status" value="1"/>
</dbReference>
<dbReference type="InterPro" id="IPR016064">
    <property type="entry name" value="NAD/diacylglycerol_kinase_sf"/>
</dbReference>
<dbReference type="PATRIC" id="fig|1813736.3.peg.3052"/>
<dbReference type="InterPro" id="IPR002504">
    <property type="entry name" value="NADK"/>
</dbReference>
<evidence type="ECO:0000313" key="8">
    <source>
        <dbReference type="Proteomes" id="UP000076079"/>
    </source>
</evidence>
<keyword evidence="6" id="KW-0547">Nucleotide-binding</keyword>
<dbReference type="PANTHER" id="PTHR20275:SF0">
    <property type="entry name" value="NAD KINASE"/>
    <property type="match status" value="1"/>
</dbReference>
<evidence type="ECO:0000256" key="5">
    <source>
        <dbReference type="ARBA" id="ARBA00047925"/>
    </source>
</evidence>
<dbReference type="Gene3D" id="3.40.50.10330">
    <property type="entry name" value="Probable inorganic polyphosphate/atp-NAD kinase, domain 1"/>
    <property type="match status" value="1"/>
</dbReference>